<evidence type="ECO:0000259" key="1">
    <source>
        <dbReference type="Pfam" id="PF22751"/>
    </source>
</evidence>
<reference evidence="2 5" key="1">
    <citation type="submission" date="2021-11" db="EMBL/GenBank/DDBJ databases">
        <title>Draft genome sequence of Capnocytophaga sp. strain KC07075 isolated from cat oral cavity.</title>
        <authorList>
            <person name="Suzuki M."/>
            <person name="Imaoka K."/>
            <person name="Kimura M."/>
            <person name="Morikawa S."/>
            <person name="Maeda K."/>
        </authorList>
    </citation>
    <scope>NUCLEOTIDE SEQUENCE</scope>
    <source>
        <strain evidence="2">KC07075</strain>
        <strain evidence="3 5">KC07079</strain>
    </source>
</reference>
<evidence type="ECO:0000313" key="2">
    <source>
        <dbReference type="EMBL" id="GJM49860.1"/>
    </source>
</evidence>
<dbReference type="Proteomes" id="UP001208692">
    <property type="component" value="Unassembled WGS sequence"/>
</dbReference>
<evidence type="ECO:0000313" key="3">
    <source>
        <dbReference type="EMBL" id="GJM54032.1"/>
    </source>
</evidence>
<sequence>MKVYTSYFGNIKKLEEAGVLPVNISLYPPRWRKWVHLKMFAPTKDILFNTSGKEEYTRRFNSEILGRLDPNEIKQIINLVSQGKDIALLCFERPNDFCHRHLVADWIKEKLGIKVTEFDGTEKKGNCSCNSEQLTLF</sequence>
<dbReference type="EMBL" id="BQKA01000014">
    <property type="protein sequence ID" value="GJM49860.1"/>
    <property type="molecule type" value="Genomic_DNA"/>
</dbReference>
<protein>
    <recommendedName>
        <fullName evidence="1">DUF488 domain-containing protein</fullName>
    </recommendedName>
</protein>
<feature type="domain" description="DUF488" evidence="1">
    <location>
        <begin position="37"/>
        <end position="110"/>
    </location>
</feature>
<dbReference type="EMBL" id="BQKB01000059">
    <property type="protein sequence ID" value="GJM54032.1"/>
    <property type="molecule type" value="Genomic_DNA"/>
</dbReference>
<accession>A0AAV5AUA1</accession>
<proteinExistence type="predicted"/>
<dbReference type="InterPro" id="IPR054495">
    <property type="entry name" value="DUF488-N3a"/>
</dbReference>
<keyword evidence="5" id="KW-1185">Reference proteome</keyword>
<dbReference type="AlphaFoldDB" id="A0AAV5AUA1"/>
<name>A0AAV5AUA1_9FLAO</name>
<evidence type="ECO:0000313" key="4">
    <source>
        <dbReference type="Proteomes" id="UP001207736"/>
    </source>
</evidence>
<comment type="caution">
    <text evidence="2">The sequence shown here is derived from an EMBL/GenBank/DDBJ whole genome shotgun (WGS) entry which is preliminary data.</text>
</comment>
<dbReference type="Proteomes" id="UP001207736">
    <property type="component" value="Unassembled WGS sequence"/>
</dbReference>
<organism evidence="2 4">
    <name type="scientific">Capnocytophaga catalasegens</name>
    <dbReference type="NCBI Taxonomy" id="1004260"/>
    <lineage>
        <taxon>Bacteria</taxon>
        <taxon>Pseudomonadati</taxon>
        <taxon>Bacteroidota</taxon>
        <taxon>Flavobacteriia</taxon>
        <taxon>Flavobacteriales</taxon>
        <taxon>Flavobacteriaceae</taxon>
        <taxon>Capnocytophaga</taxon>
    </lineage>
</organism>
<dbReference type="Pfam" id="PF22751">
    <property type="entry name" value="DUF488-N3a"/>
    <property type="match status" value="1"/>
</dbReference>
<gene>
    <name evidence="2" type="ORF">RCZ15_08350</name>
    <name evidence="3" type="ORF">RCZ16_23480</name>
</gene>
<evidence type="ECO:0000313" key="5">
    <source>
        <dbReference type="Proteomes" id="UP001208692"/>
    </source>
</evidence>
<dbReference type="RefSeq" id="WP_264846539.1">
    <property type="nucleotide sequence ID" value="NZ_BPMA01000022.1"/>
</dbReference>